<evidence type="ECO:0000313" key="3">
    <source>
        <dbReference type="Proteomes" id="UP000076738"/>
    </source>
</evidence>
<dbReference type="Pfam" id="PF01738">
    <property type="entry name" value="DLH"/>
    <property type="match status" value="1"/>
</dbReference>
<organism evidence="2 3">
    <name type="scientific">Calocera viscosa (strain TUFC12733)</name>
    <dbReference type="NCBI Taxonomy" id="1330018"/>
    <lineage>
        <taxon>Eukaryota</taxon>
        <taxon>Fungi</taxon>
        <taxon>Dikarya</taxon>
        <taxon>Basidiomycota</taxon>
        <taxon>Agaricomycotina</taxon>
        <taxon>Dacrymycetes</taxon>
        <taxon>Dacrymycetales</taxon>
        <taxon>Dacrymycetaceae</taxon>
        <taxon>Calocera</taxon>
    </lineage>
</organism>
<dbReference type="OrthoDB" id="17560at2759"/>
<keyword evidence="3" id="KW-1185">Reference proteome</keyword>
<evidence type="ECO:0000313" key="2">
    <source>
        <dbReference type="EMBL" id="KZO98953.1"/>
    </source>
</evidence>
<dbReference type="GO" id="GO:0016787">
    <property type="term" value="F:hydrolase activity"/>
    <property type="evidence" value="ECO:0007669"/>
    <property type="project" value="UniProtKB-KW"/>
</dbReference>
<feature type="domain" description="Dienelactone hydrolase" evidence="1">
    <location>
        <begin position="35"/>
        <end position="237"/>
    </location>
</feature>
<sequence>MAQYLANPSGECCMQAVKHEGTPVGEKDEIAGIKCYVSYPPSKSTEKVILFCCDVYGPWYRNNQLIMDFFAAGGYTVVAPDYFEGEELEKFRETPGFDFRGWVTPHRAKAESILETFVPAMKEKFRDSVEGKAYGVIGYCFGGKDVVDSLKKGWATAGAACHPAFITEEALDGLDKGAIFFSCSEIDHTFAAEGRHKAEEILAKNKIPYHFQLFSGVAHGFAIRGDMSDPNQRWAKETSAWSILGWWDRWLKV</sequence>
<proteinExistence type="predicted"/>
<dbReference type="PANTHER" id="PTHR17630">
    <property type="entry name" value="DIENELACTONE HYDROLASE"/>
    <property type="match status" value="1"/>
</dbReference>
<dbReference type="EMBL" id="KV417274">
    <property type="protein sequence ID" value="KZO98953.1"/>
    <property type="molecule type" value="Genomic_DNA"/>
</dbReference>
<protein>
    <submittedName>
        <fullName evidence="2">Alpha/beta-hydrolase</fullName>
    </submittedName>
</protein>
<accession>A0A167PMK2</accession>
<gene>
    <name evidence="2" type="ORF">CALVIDRAFT_548889</name>
</gene>
<dbReference type="InterPro" id="IPR029058">
    <property type="entry name" value="AB_hydrolase_fold"/>
</dbReference>
<name>A0A167PMK2_CALVF</name>
<dbReference type="STRING" id="1330018.A0A167PMK2"/>
<keyword evidence="2" id="KW-0378">Hydrolase</keyword>
<dbReference type="AlphaFoldDB" id="A0A167PMK2"/>
<dbReference type="Gene3D" id="3.40.50.1820">
    <property type="entry name" value="alpha/beta hydrolase"/>
    <property type="match status" value="1"/>
</dbReference>
<evidence type="ECO:0000259" key="1">
    <source>
        <dbReference type="Pfam" id="PF01738"/>
    </source>
</evidence>
<dbReference type="Proteomes" id="UP000076738">
    <property type="component" value="Unassembled WGS sequence"/>
</dbReference>
<dbReference type="PANTHER" id="PTHR17630:SF44">
    <property type="entry name" value="PROTEIN AIM2"/>
    <property type="match status" value="1"/>
</dbReference>
<reference evidence="2 3" key="1">
    <citation type="journal article" date="2016" name="Mol. Biol. Evol.">
        <title>Comparative Genomics of Early-Diverging Mushroom-Forming Fungi Provides Insights into the Origins of Lignocellulose Decay Capabilities.</title>
        <authorList>
            <person name="Nagy L.G."/>
            <person name="Riley R."/>
            <person name="Tritt A."/>
            <person name="Adam C."/>
            <person name="Daum C."/>
            <person name="Floudas D."/>
            <person name="Sun H."/>
            <person name="Yadav J.S."/>
            <person name="Pangilinan J."/>
            <person name="Larsson K.H."/>
            <person name="Matsuura K."/>
            <person name="Barry K."/>
            <person name="Labutti K."/>
            <person name="Kuo R."/>
            <person name="Ohm R.A."/>
            <person name="Bhattacharya S.S."/>
            <person name="Shirouzu T."/>
            <person name="Yoshinaga Y."/>
            <person name="Martin F.M."/>
            <person name="Grigoriev I.V."/>
            <person name="Hibbett D.S."/>
        </authorList>
    </citation>
    <scope>NUCLEOTIDE SEQUENCE [LARGE SCALE GENOMIC DNA]</scope>
    <source>
        <strain evidence="2 3">TUFC12733</strain>
    </source>
</reference>
<dbReference type="InterPro" id="IPR002925">
    <property type="entry name" value="Dienelactn_hydro"/>
</dbReference>
<dbReference type="SUPFAM" id="SSF53474">
    <property type="entry name" value="alpha/beta-Hydrolases"/>
    <property type="match status" value="1"/>
</dbReference>